<proteinExistence type="inferred from homology"/>
<evidence type="ECO:0000256" key="3">
    <source>
        <dbReference type="ARBA" id="ARBA00023134"/>
    </source>
</evidence>
<feature type="region of interest" description="Disordered" evidence="6">
    <location>
        <begin position="1"/>
        <end position="27"/>
    </location>
</feature>
<evidence type="ECO:0000313" key="8">
    <source>
        <dbReference type="EMBL" id="KAK7302845.1"/>
    </source>
</evidence>
<dbReference type="Gene3D" id="3.40.50.300">
    <property type="entry name" value="P-loop containing nucleotide triphosphate hydrolases"/>
    <property type="match status" value="1"/>
</dbReference>
<evidence type="ECO:0000256" key="4">
    <source>
        <dbReference type="PROSITE-ProRule" id="PRU01052"/>
    </source>
</evidence>
<dbReference type="CDD" id="cd01851">
    <property type="entry name" value="GBP"/>
    <property type="match status" value="1"/>
</dbReference>
<evidence type="ECO:0000256" key="1">
    <source>
        <dbReference type="ARBA" id="ARBA00022741"/>
    </source>
</evidence>
<keyword evidence="1" id="KW-0547">Nucleotide-binding</keyword>
<reference evidence="8 9" key="1">
    <citation type="submission" date="2024-01" db="EMBL/GenBank/DDBJ databases">
        <title>The genomes of 5 underutilized Papilionoideae crops provide insights into root nodulation and disease resistance.</title>
        <authorList>
            <person name="Yuan L."/>
        </authorList>
    </citation>
    <scope>NUCLEOTIDE SEQUENCE [LARGE SCALE GENOMIC DNA]</scope>
    <source>
        <strain evidence="8">LY-2023</strain>
        <tissue evidence="8">Leaf</tissue>
    </source>
</reference>
<dbReference type="GO" id="GO:0005525">
    <property type="term" value="F:GTP binding"/>
    <property type="evidence" value="ECO:0007669"/>
    <property type="project" value="UniProtKB-KW"/>
</dbReference>
<dbReference type="PROSITE" id="PS51715">
    <property type="entry name" value="G_GB1_RHD3"/>
    <property type="match status" value="1"/>
</dbReference>
<keyword evidence="9" id="KW-1185">Reference proteome</keyword>
<accession>A0AAN9JP43</accession>
<dbReference type="FunFam" id="1.20.1000.10:FF:000003">
    <property type="entry name" value="Guanylate-binding family protein"/>
    <property type="match status" value="1"/>
</dbReference>
<organism evidence="8 9">
    <name type="scientific">Clitoria ternatea</name>
    <name type="common">Butterfly pea</name>
    <dbReference type="NCBI Taxonomy" id="43366"/>
    <lineage>
        <taxon>Eukaryota</taxon>
        <taxon>Viridiplantae</taxon>
        <taxon>Streptophyta</taxon>
        <taxon>Embryophyta</taxon>
        <taxon>Tracheophyta</taxon>
        <taxon>Spermatophyta</taxon>
        <taxon>Magnoliopsida</taxon>
        <taxon>eudicotyledons</taxon>
        <taxon>Gunneridae</taxon>
        <taxon>Pentapetalae</taxon>
        <taxon>rosids</taxon>
        <taxon>fabids</taxon>
        <taxon>Fabales</taxon>
        <taxon>Fabaceae</taxon>
        <taxon>Papilionoideae</taxon>
        <taxon>50 kb inversion clade</taxon>
        <taxon>NPAAA clade</taxon>
        <taxon>indigoferoid/millettioid clade</taxon>
        <taxon>Phaseoleae</taxon>
        <taxon>Clitoria</taxon>
    </lineage>
</organism>
<sequence>MMKFFNRGRDSPVDASPMAISSSSPVTGPARPIRLVYCDEKGKFRMDPEAVAALQLVKEPIGVVSVCGRARQGKSFILNQLLGRTSGFQVASTHRPCTKGLWLWSAPLKRTALDGTEYNLLLLDSEGIDAYDQTGTYSTQIFSLAVLLSSMFIYNQMGGIDEAALDRLSLVTQMTKHIRVRASGGKSSASELGQFSPIFVWLLRDFYLDLVEDNRKITPRDYLEIALRPVQGSGRDIAAKNQIRDSIRALFPDRECFTLVRPLNNENDLQRLDQILLEQLRPEFRSGLDALTKFVFERARPKQVGATMMTGPVLIGITESYLDALNHGAVPTISSSWQSVEEAECCKSYDSAAEVYMSSFDRSKPAEEVALREAHEEAVRISMAAFAASAVGVGSARTKYEGMLQKFLKKAFEDYKKNAYMEADLQCSNAIQSMEKRLRAACNASDAKIDNVAKVLDALLCEYEKSTQGPGKWQKLAVFLQQSLEGPVLDLTKRLIAKVESDKSSLNLKCQLIGDKMDLLSKQLEACESEKSEYIKRYEDAIKDKKKLTDEYMNRITDLQANHRMLDERYSRLVKSLDSIKQDSVGWKRNYEQVLSRKKFEEDQASSEIAGLKSRCSAAEARLAAAREQSQSAQKEAVEWKRNYDIAVKDANAALEKAAIVQERTNKQTQLREDALREEFSCTLAEKEERIKENTAKIQHADQCLATLKVELKEAESKIRNYEAQISPLRLEIEEFTRRLKTENAKVQSYEKDVMVLKQEINHLEEKYRSDFKRFKEVQERCQNAEKEAVRATEVTDKARAEAGMAQKEKSEMQRLAIERLAHIERAKRKIEHLEREKDNLEVELQRVRNSEKDALISVSTLEEKVKQREKDIDSLLEKDGSQRRNSTQILDQLLETERKACAQANNRADTLSLQLQSAQAKIDSLHQELTKFRLNETILDSKQKTTSHSKRLRVNDDDDIVVEPVQDMDMGPRILRATKRSKTTSSPLAYTPLAPEDGGSVFEDGGSVFEDNDDSRSQQTNQDDYKKFTVQKLKQELTKHNYGDQLLELKNPNKKAILSLYEKCVLQKL</sequence>
<evidence type="ECO:0000256" key="5">
    <source>
        <dbReference type="SAM" id="Coils"/>
    </source>
</evidence>
<feature type="coiled-coil region" evidence="5">
    <location>
        <begin position="698"/>
        <end position="936"/>
    </location>
</feature>
<comment type="similarity">
    <text evidence="4">Belongs to the TRAFAC class dynamin-like GTPase superfamily. GB1/RHD3 GTPase family.</text>
</comment>
<feature type="coiled-coil region" evidence="5">
    <location>
        <begin position="609"/>
        <end position="643"/>
    </location>
</feature>
<dbReference type="SUPFAM" id="SSF52540">
    <property type="entry name" value="P-loop containing nucleoside triphosphate hydrolases"/>
    <property type="match status" value="1"/>
</dbReference>
<dbReference type="InterPro" id="IPR003191">
    <property type="entry name" value="Guanylate-bd/ATL_C"/>
</dbReference>
<dbReference type="PANTHER" id="PTHR10751">
    <property type="entry name" value="GUANYLATE BINDING PROTEIN"/>
    <property type="match status" value="1"/>
</dbReference>
<evidence type="ECO:0000256" key="2">
    <source>
        <dbReference type="ARBA" id="ARBA00022801"/>
    </source>
</evidence>
<feature type="domain" description="GB1/RHD3-type G" evidence="7">
    <location>
        <begin position="58"/>
        <end position="300"/>
    </location>
</feature>
<name>A0AAN9JP43_CLITE</name>
<dbReference type="Pfam" id="PF02841">
    <property type="entry name" value="GBP_C"/>
    <property type="match status" value="1"/>
</dbReference>
<dbReference type="Pfam" id="PF02263">
    <property type="entry name" value="GBP"/>
    <property type="match status" value="1"/>
</dbReference>
<dbReference type="Proteomes" id="UP001359559">
    <property type="component" value="Unassembled WGS sequence"/>
</dbReference>
<evidence type="ECO:0000256" key="6">
    <source>
        <dbReference type="SAM" id="MobiDB-lite"/>
    </source>
</evidence>
<dbReference type="InterPro" id="IPR036543">
    <property type="entry name" value="Guanylate-bd_C_sf"/>
</dbReference>
<dbReference type="AlphaFoldDB" id="A0AAN9JP43"/>
<feature type="coiled-coil region" evidence="5">
    <location>
        <begin position="517"/>
        <end position="562"/>
    </location>
</feature>
<dbReference type="InterPro" id="IPR027417">
    <property type="entry name" value="P-loop_NTPase"/>
</dbReference>
<dbReference type="Gene3D" id="1.20.5.340">
    <property type="match status" value="1"/>
</dbReference>
<feature type="region of interest" description="Disordered" evidence="6">
    <location>
        <begin position="978"/>
        <end position="1026"/>
    </location>
</feature>
<evidence type="ECO:0000259" key="7">
    <source>
        <dbReference type="PROSITE" id="PS51715"/>
    </source>
</evidence>
<dbReference type="SUPFAM" id="SSF48340">
    <property type="entry name" value="Interferon-induced guanylate-binding protein 1 (GBP1), C-terminal domain"/>
    <property type="match status" value="1"/>
</dbReference>
<dbReference type="InterPro" id="IPR030386">
    <property type="entry name" value="G_GB1_RHD3_dom"/>
</dbReference>
<keyword evidence="3" id="KW-0342">GTP-binding</keyword>
<dbReference type="SUPFAM" id="SSF57997">
    <property type="entry name" value="Tropomyosin"/>
    <property type="match status" value="1"/>
</dbReference>
<keyword evidence="2" id="KW-0378">Hydrolase</keyword>
<evidence type="ECO:0000313" key="9">
    <source>
        <dbReference type="Proteomes" id="UP001359559"/>
    </source>
</evidence>
<protein>
    <recommendedName>
        <fullName evidence="7">GB1/RHD3-type G domain-containing protein</fullName>
    </recommendedName>
</protein>
<dbReference type="InterPro" id="IPR015894">
    <property type="entry name" value="Guanylate-bd_N"/>
</dbReference>
<dbReference type="Gene3D" id="1.20.1000.10">
    <property type="entry name" value="Guanylate-binding protein, C-terminal domain"/>
    <property type="match status" value="1"/>
</dbReference>
<keyword evidence="5" id="KW-0175">Coiled coil</keyword>
<gene>
    <name evidence="8" type="ORF">RJT34_13742</name>
</gene>
<comment type="caution">
    <text evidence="8">The sequence shown here is derived from an EMBL/GenBank/DDBJ whole genome shotgun (WGS) entry which is preliminary data.</text>
</comment>
<dbReference type="GO" id="GO:0003924">
    <property type="term" value="F:GTPase activity"/>
    <property type="evidence" value="ECO:0007669"/>
    <property type="project" value="InterPro"/>
</dbReference>
<dbReference type="FunFam" id="3.40.50.300:FF:000723">
    <property type="entry name" value="Guanylate-binding family protein"/>
    <property type="match status" value="1"/>
</dbReference>
<dbReference type="EMBL" id="JAYKXN010000003">
    <property type="protein sequence ID" value="KAK7302845.1"/>
    <property type="molecule type" value="Genomic_DNA"/>
</dbReference>